<dbReference type="Gene3D" id="1.25.40.10">
    <property type="entry name" value="Tetratricopeptide repeat domain"/>
    <property type="match status" value="1"/>
</dbReference>
<evidence type="ECO:0000313" key="5">
    <source>
        <dbReference type="EMBL" id="PZX13801.1"/>
    </source>
</evidence>
<feature type="signal peptide" evidence="4">
    <location>
        <begin position="1"/>
        <end position="20"/>
    </location>
</feature>
<evidence type="ECO:0000256" key="1">
    <source>
        <dbReference type="ARBA" id="ARBA00022748"/>
    </source>
</evidence>
<evidence type="ECO:0000256" key="3">
    <source>
        <dbReference type="SAM" id="Phobius"/>
    </source>
</evidence>
<feature type="coiled-coil region" evidence="2">
    <location>
        <begin position="48"/>
        <end position="77"/>
    </location>
</feature>
<dbReference type="InterPro" id="IPR011990">
    <property type="entry name" value="TPR-like_helical_dom_sf"/>
</dbReference>
<dbReference type="AlphaFoldDB" id="A0A2W7N1D8"/>
<organism evidence="5 6">
    <name type="scientific">Palleronia aestuarii</name>
    <dbReference type="NCBI Taxonomy" id="568105"/>
    <lineage>
        <taxon>Bacteria</taxon>
        <taxon>Pseudomonadati</taxon>
        <taxon>Pseudomonadota</taxon>
        <taxon>Alphaproteobacteria</taxon>
        <taxon>Rhodobacterales</taxon>
        <taxon>Roseobacteraceae</taxon>
        <taxon>Palleronia</taxon>
    </lineage>
</organism>
<evidence type="ECO:0000313" key="6">
    <source>
        <dbReference type="Proteomes" id="UP000248916"/>
    </source>
</evidence>
<dbReference type="InterPro" id="IPR017560">
    <property type="entry name" value="Cyt_c_biogenesis_CcmI"/>
</dbReference>
<keyword evidence="4" id="KW-0732">Signal</keyword>
<keyword evidence="1" id="KW-0201">Cytochrome c-type biogenesis</keyword>
<evidence type="ECO:0000256" key="4">
    <source>
        <dbReference type="SAM" id="SignalP"/>
    </source>
</evidence>
<reference evidence="5 6" key="1">
    <citation type="submission" date="2018-06" db="EMBL/GenBank/DDBJ databases">
        <title>Genomic Encyclopedia of Archaeal and Bacterial Type Strains, Phase II (KMG-II): from individual species to whole genera.</title>
        <authorList>
            <person name="Goeker M."/>
        </authorList>
    </citation>
    <scope>NUCLEOTIDE SEQUENCE [LARGE SCALE GENOMIC DNA]</scope>
    <source>
        <strain evidence="5 6">DSM 22009</strain>
    </source>
</reference>
<protein>
    <submittedName>
        <fullName evidence="5">Cytochrome c-type biogenesis protein CcmH</fullName>
    </submittedName>
</protein>
<keyword evidence="6" id="KW-1185">Reference proteome</keyword>
<dbReference type="Proteomes" id="UP000248916">
    <property type="component" value="Unassembled WGS sequence"/>
</dbReference>
<sequence>MLFWALSIGCAALAFLPVLAAVLRPGDDEAREPADLAIYRDQLAEVGRDREKGLLDADEAERAELEIQRRLLDASRNQTTRAERSPQLLTGLVIGVIAILGIGGSFGLYAAIGAPGYGDLGLRTRLEMAEAARAERISQIDAEARAEQFLPDERTMPEDFAPLMARLRREMEARPDDTEGLRLLARNEAALNNFSAAKRAQEHLVDLLGTEAEAEDLSALAEIMILAAGGFVSPEAEARLDAALTLDPRDGRARYFKGLALAQIGRPDLTFGIWSALLEAGPADAPWMTPIATQLPEIAASAGIRYDPPAAPAAPGPDAAQMADAAQMSPEDRQTMIENMVAGLSERLATEGGPAPDWARLIAAYGVLGRLDTARRIYVEAQDVFARSPSDLALVDDAAERAGIAE</sequence>
<gene>
    <name evidence="5" type="ORF">LX81_03136</name>
</gene>
<dbReference type="RefSeq" id="WP_111538215.1">
    <property type="nucleotide sequence ID" value="NZ_QKZL01000016.1"/>
</dbReference>
<keyword evidence="3" id="KW-1133">Transmembrane helix</keyword>
<dbReference type="EMBL" id="QKZL01000016">
    <property type="protein sequence ID" value="PZX13801.1"/>
    <property type="molecule type" value="Genomic_DNA"/>
</dbReference>
<name>A0A2W7N1D8_9RHOB</name>
<proteinExistence type="predicted"/>
<dbReference type="OrthoDB" id="9815847at2"/>
<dbReference type="GO" id="GO:0017004">
    <property type="term" value="P:cytochrome complex assembly"/>
    <property type="evidence" value="ECO:0007669"/>
    <property type="project" value="UniProtKB-KW"/>
</dbReference>
<keyword evidence="3" id="KW-0812">Transmembrane</keyword>
<accession>A0A2W7N1D8</accession>
<feature type="chain" id="PRO_5015991233" evidence="4">
    <location>
        <begin position="21"/>
        <end position="406"/>
    </location>
</feature>
<evidence type="ECO:0000256" key="2">
    <source>
        <dbReference type="SAM" id="Coils"/>
    </source>
</evidence>
<comment type="caution">
    <text evidence="5">The sequence shown here is derived from an EMBL/GenBank/DDBJ whole genome shotgun (WGS) entry which is preliminary data.</text>
</comment>
<dbReference type="SUPFAM" id="SSF48452">
    <property type="entry name" value="TPR-like"/>
    <property type="match status" value="1"/>
</dbReference>
<keyword evidence="3" id="KW-0472">Membrane</keyword>
<dbReference type="NCBIfam" id="TIGR03142">
    <property type="entry name" value="cytochro_ccmI"/>
    <property type="match status" value="1"/>
</dbReference>
<keyword evidence="2" id="KW-0175">Coiled coil</keyword>
<feature type="transmembrane region" description="Helical" evidence="3">
    <location>
        <begin position="88"/>
        <end position="112"/>
    </location>
</feature>